<keyword evidence="3" id="KW-0143">Chaperone</keyword>
<evidence type="ECO:0000256" key="3">
    <source>
        <dbReference type="ARBA" id="ARBA00023186"/>
    </source>
</evidence>
<sequence>MQLIKQAIESSAAGLPEVELVADRFKLQKRRWRGEASDGTDFGFELAEPLEHDAIFFESKSHCYRIRQTPEPVLAISLSGNATEAAETGWQIGNLHMPVQVVAGEIRIGDDPAVRQLFTSMGIAFAVKDEIFQPMKGSIGAGHSHDHSHDHGVEHSHDHSHG</sequence>
<dbReference type="Gene3D" id="3.30.70.790">
    <property type="entry name" value="UreE, C-terminal domain"/>
    <property type="match status" value="1"/>
</dbReference>
<reference evidence="6" key="1">
    <citation type="submission" date="2018-05" db="EMBL/GenBank/DDBJ databases">
        <authorList>
            <person name="Lanie J.A."/>
            <person name="Ng W.-L."/>
            <person name="Kazmierczak K.M."/>
            <person name="Andrzejewski T.M."/>
            <person name="Davidsen T.M."/>
            <person name="Wayne K.J."/>
            <person name="Tettelin H."/>
            <person name="Glass J.I."/>
            <person name="Rusch D."/>
            <person name="Podicherti R."/>
            <person name="Tsui H.-C.T."/>
            <person name="Winkler M.E."/>
        </authorList>
    </citation>
    <scope>NUCLEOTIDE SEQUENCE</scope>
</reference>
<dbReference type="EMBL" id="UINC01010501">
    <property type="protein sequence ID" value="SVA46688.1"/>
    <property type="molecule type" value="Genomic_DNA"/>
</dbReference>
<protein>
    <recommendedName>
        <fullName evidence="5">Urease accessory protein UreE C-terminal domain-containing protein</fullName>
    </recommendedName>
</protein>
<dbReference type="GO" id="GO:0005737">
    <property type="term" value="C:cytoplasm"/>
    <property type="evidence" value="ECO:0007669"/>
    <property type="project" value="InterPro"/>
</dbReference>
<evidence type="ECO:0000259" key="5">
    <source>
        <dbReference type="Pfam" id="PF05194"/>
    </source>
</evidence>
<gene>
    <name evidence="6" type="ORF">METZ01_LOCUS99542</name>
</gene>
<evidence type="ECO:0000256" key="4">
    <source>
        <dbReference type="SAM" id="MobiDB-lite"/>
    </source>
</evidence>
<proteinExistence type="predicted"/>
<dbReference type="GO" id="GO:0065003">
    <property type="term" value="P:protein-containing complex assembly"/>
    <property type="evidence" value="ECO:0007669"/>
    <property type="project" value="InterPro"/>
</dbReference>
<dbReference type="GO" id="GO:0019627">
    <property type="term" value="P:urea metabolic process"/>
    <property type="evidence" value="ECO:0007669"/>
    <property type="project" value="InterPro"/>
</dbReference>
<dbReference type="InterPro" id="IPR007864">
    <property type="entry name" value="UreE_C_dom"/>
</dbReference>
<accession>A0A381W3X8</accession>
<dbReference type="GO" id="GO:0016151">
    <property type="term" value="F:nickel cation binding"/>
    <property type="evidence" value="ECO:0007669"/>
    <property type="project" value="InterPro"/>
</dbReference>
<dbReference type="InterPro" id="IPR012406">
    <property type="entry name" value="UreE"/>
</dbReference>
<feature type="domain" description="Urease accessory protein UreE C-terminal" evidence="5">
    <location>
        <begin position="71"/>
        <end position="159"/>
    </location>
</feature>
<keyword evidence="1" id="KW-0963">Cytoplasm</keyword>
<dbReference type="AlphaFoldDB" id="A0A381W3X8"/>
<feature type="compositionally biased region" description="Basic and acidic residues" evidence="4">
    <location>
        <begin position="143"/>
        <end position="162"/>
    </location>
</feature>
<dbReference type="PIRSF" id="PIRSF036402">
    <property type="entry name" value="Ureas_acces_UreE"/>
    <property type="match status" value="1"/>
</dbReference>
<name>A0A381W3X8_9ZZZZ</name>
<evidence type="ECO:0000313" key="6">
    <source>
        <dbReference type="EMBL" id="SVA46688.1"/>
    </source>
</evidence>
<evidence type="ECO:0000256" key="2">
    <source>
        <dbReference type="ARBA" id="ARBA00022596"/>
    </source>
</evidence>
<keyword evidence="2" id="KW-0533">Nickel</keyword>
<dbReference type="Pfam" id="PF05194">
    <property type="entry name" value="UreE_C"/>
    <property type="match status" value="1"/>
</dbReference>
<feature type="region of interest" description="Disordered" evidence="4">
    <location>
        <begin position="136"/>
        <end position="162"/>
    </location>
</feature>
<dbReference type="SUPFAM" id="SSF69737">
    <property type="entry name" value="Urease metallochaperone UreE, C-terminal domain"/>
    <property type="match status" value="1"/>
</dbReference>
<organism evidence="6">
    <name type="scientific">marine metagenome</name>
    <dbReference type="NCBI Taxonomy" id="408172"/>
    <lineage>
        <taxon>unclassified sequences</taxon>
        <taxon>metagenomes</taxon>
        <taxon>ecological metagenomes</taxon>
    </lineage>
</organism>
<evidence type="ECO:0000256" key="1">
    <source>
        <dbReference type="ARBA" id="ARBA00022490"/>
    </source>
</evidence>
<dbReference type="GO" id="GO:0006457">
    <property type="term" value="P:protein folding"/>
    <property type="evidence" value="ECO:0007669"/>
    <property type="project" value="InterPro"/>
</dbReference>